<dbReference type="PANTHER" id="PTHR43047">
    <property type="entry name" value="TWO-COMPONENT HISTIDINE PROTEIN KINASE"/>
    <property type="match status" value="1"/>
</dbReference>
<name>A0A1T2L651_9GAMM</name>
<dbReference type="InterPro" id="IPR004358">
    <property type="entry name" value="Sig_transdc_His_kin-like_C"/>
</dbReference>
<feature type="domain" description="Response regulatory" evidence="19">
    <location>
        <begin position="853"/>
        <end position="959"/>
    </location>
</feature>
<dbReference type="PRINTS" id="PR00344">
    <property type="entry name" value="BCTRLSENSOR"/>
</dbReference>
<dbReference type="Proteomes" id="UP000191110">
    <property type="component" value="Unassembled WGS sequence"/>
</dbReference>
<protein>
    <recommendedName>
        <fullName evidence="16">Sensor protein FixL</fullName>
        <ecNumber evidence="4">2.7.13.3</ecNumber>
    </recommendedName>
</protein>
<dbReference type="SMART" id="SM00091">
    <property type="entry name" value="PAS"/>
    <property type="match status" value="1"/>
</dbReference>
<dbReference type="InterPro" id="IPR011006">
    <property type="entry name" value="CheY-like_superfamily"/>
</dbReference>
<dbReference type="SMART" id="SM00448">
    <property type="entry name" value="REC"/>
    <property type="match status" value="2"/>
</dbReference>
<accession>A0A1T2L651</accession>
<dbReference type="InterPro" id="IPR036097">
    <property type="entry name" value="HisK_dim/P_sf"/>
</dbReference>
<evidence type="ECO:0000256" key="4">
    <source>
        <dbReference type="ARBA" id="ARBA00012438"/>
    </source>
</evidence>
<reference evidence="22 23" key="1">
    <citation type="submission" date="2016-11" db="EMBL/GenBank/DDBJ databases">
        <title>Mixed transmission modes and dynamic genome evolution in an obligate animal-bacterial symbiosis.</title>
        <authorList>
            <person name="Russell S.L."/>
            <person name="Corbett-Detig R.B."/>
            <person name="Cavanaugh C.M."/>
        </authorList>
    </citation>
    <scope>NUCLEOTIDE SEQUENCE [LARGE SCALE GENOMIC DNA]</scope>
    <source>
        <strain evidence="22">Sveles-Q1</strain>
    </source>
</reference>
<evidence type="ECO:0000256" key="13">
    <source>
        <dbReference type="ARBA" id="ARBA00023012"/>
    </source>
</evidence>
<keyword evidence="6 17" id="KW-0597">Phosphoprotein</keyword>
<dbReference type="OrthoDB" id="9792854at2"/>
<dbReference type="InterPro" id="IPR005467">
    <property type="entry name" value="His_kinase_dom"/>
</dbReference>
<dbReference type="CDD" id="cd00075">
    <property type="entry name" value="HATPase"/>
    <property type="match status" value="1"/>
</dbReference>
<comment type="catalytic activity">
    <reaction evidence="1">
        <text>ATP + protein L-histidine = ADP + protein N-phospho-L-histidine.</text>
        <dbReference type="EC" id="2.7.13.3"/>
    </reaction>
</comment>
<dbReference type="GO" id="GO:0045121">
    <property type="term" value="C:membrane raft"/>
    <property type="evidence" value="ECO:0007669"/>
    <property type="project" value="UniProtKB-SubCell"/>
</dbReference>
<dbReference type="SUPFAM" id="SSF47384">
    <property type="entry name" value="Homodimeric domain of signal transducing histidine kinase"/>
    <property type="match status" value="1"/>
</dbReference>
<dbReference type="SUPFAM" id="SSF55785">
    <property type="entry name" value="PYP-like sensor domain (PAS domain)"/>
    <property type="match status" value="1"/>
</dbReference>
<keyword evidence="9" id="KW-0547">Nucleotide-binding</keyword>
<dbReference type="GO" id="GO:0005886">
    <property type="term" value="C:plasma membrane"/>
    <property type="evidence" value="ECO:0007669"/>
    <property type="project" value="UniProtKB-SubCell"/>
</dbReference>
<dbReference type="InterPro" id="IPR013767">
    <property type="entry name" value="PAS_fold"/>
</dbReference>
<evidence type="ECO:0000256" key="9">
    <source>
        <dbReference type="ARBA" id="ARBA00022741"/>
    </source>
</evidence>
<comment type="caution">
    <text evidence="22">The sequence shown here is derived from an EMBL/GenBank/DDBJ whole genome shotgun (WGS) entry which is preliminary data.</text>
</comment>
<evidence type="ECO:0000256" key="15">
    <source>
        <dbReference type="ARBA" id="ARBA00059827"/>
    </source>
</evidence>
<feature type="domain" description="Response regulatory" evidence="19">
    <location>
        <begin position="729"/>
        <end position="846"/>
    </location>
</feature>
<keyword evidence="23" id="KW-1185">Reference proteome</keyword>
<evidence type="ECO:0000256" key="16">
    <source>
        <dbReference type="ARBA" id="ARBA00070616"/>
    </source>
</evidence>
<feature type="domain" description="PAS" evidence="20">
    <location>
        <begin position="366"/>
        <end position="436"/>
    </location>
</feature>
<feature type="modified residue" description="4-aspartylphosphate" evidence="17">
    <location>
        <position position="901"/>
    </location>
</feature>
<dbReference type="NCBIfam" id="TIGR00229">
    <property type="entry name" value="sensory_box"/>
    <property type="match status" value="1"/>
</dbReference>
<dbReference type="InterPro" id="IPR042240">
    <property type="entry name" value="CHASE_sf"/>
</dbReference>
<feature type="domain" description="Histidine kinase" evidence="18">
    <location>
        <begin position="497"/>
        <end position="716"/>
    </location>
</feature>
<dbReference type="SMART" id="SM01079">
    <property type="entry name" value="CHASE"/>
    <property type="match status" value="1"/>
</dbReference>
<feature type="modified residue" description="4-aspartylphosphate" evidence="17">
    <location>
        <position position="778"/>
    </location>
</feature>
<dbReference type="GO" id="GO:0000155">
    <property type="term" value="F:phosphorelay sensor kinase activity"/>
    <property type="evidence" value="ECO:0007669"/>
    <property type="project" value="InterPro"/>
</dbReference>
<sequence length="962" mass="106470">MNRTDRLQTLGLITLLVGGLLSLLLYTLLRQIEDDEIQLKLISQAEQRSAALAVEGEAIEEALHGLDGLYAASTHVGPNEFRTFLQVAFPRQTEIRNAVWIERVRGSEIESLYDKARGDNYRDYQIRELSAESGKLVKSDPRDENLIVYHAYNRETPWLPQGLNLSTLSTYQQLLTHTTAAKQIVSLLGDKRFSQQNNATMELFLPVFERPLQSDTGNDPPAQLRGFIGLRIDVASMVETAYQRHIPKSAGLDVYIVDVDPRRSAEILYFHPSRARSTPIPPMPVSQLNKGHLVSKNLPLADTVWRTVLRPIPGYFETGQSTTPLFALIVSLLFTLLAGGYLNSLQRRRVDIQQLVEQRTAELNASRETNRAVLETVVDGIITIDTKGAVQTFNPAAEKIFGYPAEEVIGNNINMLMPEPFHSAHDGYLENYLTSGEKKIIGIGREVTGQRKDGSAFPMELAVSEMVVHEQRMFTGIVRDITERKMLEQVKSEFVSTVSHELRTPLTSIRGALDLVLGKVADQLPAKARKMLEMANRNSERLTLLINDILDLEKIESGRLVFEFKAQDLIPLAQQAIEDNHGYANKHDVSLILTTSLTEAAIYGDEHRLLQVFANLISNAVKYSHPGGEVELVIEAGDSGYRIAVCDHGSGIPEAFRSTIFQRFAQADSSDTREKGGTGLGLSITKAIIERHGGSIDYESELGKGTRFFFDLSAMEAESESPQASEEAQVLICEDNADVATILAEMVETQGGKADIATTAAAARTLLNSHLYRFMLLDLTLPDADGLQLLQELRNNPETAELPIIVVSGRAEEGRAAFAGDAVTVVDWLQKPVDQARLEYAMRSALSHTVRPHILHIEDDPDIVQIVQTLLEEMADLSFASSVKEAREQLASHQFELVILDLGLADGSGVELLDELKGHAPVVIFSAQVPDDEITRQVGAALTKSMTSNEQLLTTINRMLKE</sequence>
<keyword evidence="5" id="KW-1003">Cell membrane</keyword>
<comment type="subcellular location">
    <subcellularLocation>
        <location evidence="2">Cell membrane</location>
    </subcellularLocation>
    <subcellularLocation>
        <location evidence="3">Membrane raft</location>
        <topology evidence="3">Multi-pass membrane protein</topology>
    </subcellularLocation>
</comment>
<evidence type="ECO:0000256" key="10">
    <source>
        <dbReference type="ARBA" id="ARBA00022777"/>
    </source>
</evidence>
<dbReference type="Gene3D" id="3.30.450.20">
    <property type="entry name" value="PAS domain"/>
    <property type="match status" value="1"/>
</dbReference>
<dbReference type="PROSITE" id="PS50113">
    <property type="entry name" value="PAC"/>
    <property type="match status" value="1"/>
</dbReference>
<keyword evidence="11" id="KW-0067">ATP-binding</keyword>
<evidence type="ECO:0000313" key="22">
    <source>
        <dbReference type="EMBL" id="OOZ40561.1"/>
    </source>
</evidence>
<keyword evidence="12" id="KW-1133">Transmembrane helix</keyword>
<organism evidence="22 23">
    <name type="scientific">Solemya pervernicosa gill symbiont</name>
    <dbReference type="NCBI Taxonomy" id="642797"/>
    <lineage>
        <taxon>Bacteria</taxon>
        <taxon>Pseudomonadati</taxon>
        <taxon>Pseudomonadota</taxon>
        <taxon>Gammaproteobacteria</taxon>
        <taxon>sulfur-oxidizing symbionts</taxon>
    </lineage>
</organism>
<dbReference type="Pfam" id="PF03924">
    <property type="entry name" value="CHASE"/>
    <property type="match status" value="1"/>
</dbReference>
<dbReference type="InterPro" id="IPR001789">
    <property type="entry name" value="Sig_transdc_resp-reg_receiver"/>
</dbReference>
<evidence type="ECO:0000256" key="12">
    <source>
        <dbReference type="ARBA" id="ARBA00022989"/>
    </source>
</evidence>
<evidence type="ECO:0000256" key="7">
    <source>
        <dbReference type="ARBA" id="ARBA00022679"/>
    </source>
</evidence>
<dbReference type="PANTHER" id="PTHR43047:SF72">
    <property type="entry name" value="OSMOSENSING HISTIDINE PROTEIN KINASE SLN1"/>
    <property type="match status" value="1"/>
</dbReference>
<evidence type="ECO:0000256" key="1">
    <source>
        <dbReference type="ARBA" id="ARBA00000085"/>
    </source>
</evidence>
<dbReference type="AlphaFoldDB" id="A0A1T2L651"/>
<dbReference type="FunFam" id="1.10.287.130:FF:000001">
    <property type="entry name" value="Two-component sensor histidine kinase"/>
    <property type="match status" value="1"/>
</dbReference>
<keyword evidence="13" id="KW-0902">Two-component regulatory system</keyword>
<comment type="function">
    <text evidence="15">Putative oxygen sensor; modulates the activity of FixJ, a transcriptional activator of nitrogen fixation fixK gene. FixL probably acts as a kinase that phosphorylates FixJ.</text>
</comment>
<dbReference type="Gene3D" id="3.30.565.10">
    <property type="entry name" value="Histidine kinase-like ATPase, C-terminal domain"/>
    <property type="match status" value="1"/>
</dbReference>
<evidence type="ECO:0000256" key="3">
    <source>
        <dbReference type="ARBA" id="ARBA00004314"/>
    </source>
</evidence>
<dbReference type="Gene3D" id="3.40.50.2300">
    <property type="match status" value="2"/>
</dbReference>
<evidence type="ECO:0000256" key="11">
    <source>
        <dbReference type="ARBA" id="ARBA00022840"/>
    </source>
</evidence>
<gene>
    <name evidence="22" type="ORF">BOW53_07210</name>
</gene>
<dbReference type="GO" id="GO:0005524">
    <property type="term" value="F:ATP binding"/>
    <property type="evidence" value="ECO:0007669"/>
    <property type="project" value="UniProtKB-KW"/>
</dbReference>
<dbReference type="CDD" id="cd00130">
    <property type="entry name" value="PAS"/>
    <property type="match status" value="1"/>
</dbReference>
<dbReference type="Pfam" id="PF02518">
    <property type="entry name" value="HATPase_c"/>
    <property type="match status" value="1"/>
</dbReference>
<keyword evidence="7" id="KW-0808">Transferase</keyword>
<dbReference type="PROSITE" id="PS50110">
    <property type="entry name" value="RESPONSE_REGULATORY"/>
    <property type="match status" value="2"/>
</dbReference>
<dbReference type="FunFam" id="3.30.565.10:FF:000023">
    <property type="entry name" value="PAS domain-containing sensor histidine kinase"/>
    <property type="match status" value="1"/>
</dbReference>
<dbReference type="FunFam" id="3.30.450.20:FF:000060">
    <property type="entry name" value="Sensor protein FixL"/>
    <property type="match status" value="1"/>
</dbReference>
<dbReference type="InterPro" id="IPR036890">
    <property type="entry name" value="HATPase_C_sf"/>
</dbReference>
<evidence type="ECO:0000256" key="2">
    <source>
        <dbReference type="ARBA" id="ARBA00004236"/>
    </source>
</evidence>
<feature type="domain" description="PAC" evidence="21">
    <location>
        <begin position="443"/>
        <end position="493"/>
    </location>
</feature>
<dbReference type="InterPro" id="IPR003661">
    <property type="entry name" value="HisK_dim/P_dom"/>
</dbReference>
<proteinExistence type="predicted"/>
<dbReference type="CDD" id="cd00156">
    <property type="entry name" value="REC"/>
    <property type="match status" value="1"/>
</dbReference>
<keyword evidence="8" id="KW-0812">Transmembrane</keyword>
<evidence type="ECO:0000259" key="19">
    <source>
        <dbReference type="PROSITE" id="PS50110"/>
    </source>
</evidence>
<dbReference type="CDD" id="cd00082">
    <property type="entry name" value="HisKA"/>
    <property type="match status" value="1"/>
</dbReference>
<evidence type="ECO:0000256" key="5">
    <source>
        <dbReference type="ARBA" id="ARBA00022475"/>
    </source>
</evidence>
<evidence type="ECO:0000256" key="8">
    <source>
        <dbReference type="ARBA" id="ARBA00022692"/>
    </source>
</evidence>
<dbReference type="InterPro" id="IPR000014">
    <property type="entry name" value="PAS"/>
</dbReference>
<keyword evidence="14" id="KW-0472">Membrane</keyword>
<evidence type="ECO:0000259" key="21">
    <source>
        <dbReference type="PROSITE" id="PS50113"/>
    </source>
</evidence>
<dbReference type="PROSITE" id="PS50109">
    <property type="entry name" value="HIS_KIN"/>
    <property type="match status" value="1"/>
</dbReference>
<dbReference type="InterPro" id="IPR000700">
    <property type="entry name" value="PAS-assoc_C"/>
</dbReference>
<evidence type="ECO:0000259" key="18">
    <source>
        <dbReference type="PROSITE" id="PS50109"/>
    </source>
</evidence>
<dbReference type="SUPFAM" id="SSF52172">
    <property type="entry name" value="CheY-like"/>
    <property type="match status" value="2"/>
</dbReference>
<dbReference type="InterPro" id="IPR003594">
    <property type="entry name" value="HATPase_dom"/>
</dbReference>
<evidence type="ECO:0000259" key="20">
    <source>
        <dbReference type="PROSITE" id="PS50112"/>
    </source>
</evidence>
<dbReference type="Pfam" id="PF00072">
    <property type="entry name" value="Response_reg"/>
    <property type="match status" value="2"/>
</dbReference>
<dbReference type="GO" id="GO:0009927">
    <property type="term" value="F:histidine phosphotransfer kinase activity"/>
    <property type="evidence" value="ECO:0007669"/>
    <property type="project" value="TreeGrafter"/>
</dbReference>
<dbReference type="SMART" id="SM00388">
    <property type="entry name" value="HisKA"/>
    <property type="match status" value="1"/>
</dbReference>
<dbReference type="Gene3D" id="3.30.450.350">
    <property type="entry name" value="CHASE domain"/>
    <property type="match status" value="1"/>
</dbReference>
<dbReference type="SMART" id="SM00387">
    <property type="entry name" value="HATPase_c"/>
    <property type="match status" value="1"/>
</dbReference>
<evidence type="ECO:0000256" key="14">
    <source>
        <dbReference type="ARBA" id="ARBA00023136"/>
    </source>
</evidence>
<dbReference type="PROSITE" id="PS50112">
    <property type="entry name" value="PAS"/>
    <property type="match status" value="1"/>
</dbReference>
<dbReference type="SUPFAM" id="SSF55874">
    <property type="entry name" value="ATPase domain of HSP90 chaperone/DNA topoisomerase II/histidine kinase"/>
    <property type="match status" value="1"/>
</dbReference>
<dbReference type="Pfam" id="PF00989">
    <property type="entry name" value="PAS"/>
    <property type="match status" value="1"/>
</dbReference>
<dbReference type="InterPro" id="IPR006189">
    <property type="entry name" value="CHASE_dom"/>
</dbReference>
<keyword evidence="10" id="KW-0418">Kinase</keyword>
<evidence type="ECO:0000256" key="6">
    <source>
        <dbReference type="ARBA" id="ARBA00022553"/>
    </source>
</evidence>
<evidence type="ECO:0000256" key="17">
    <source>
        <dbReference type="PROSITE-ProRule" id="PRU00169"/>
    </source>
</evidence>
<dbReference type="EC" id="2.7.13.3" evidence="4"/>
<dbReference type="Gene3D" id="1.10.287.130">
    <property type="match status" value="1"/>
</dbReference>
<dbReference type="RefSeq" id="WP_078483413.1">
    <property type="nucleotide sequence ID" value="NZ_MPRL01000022.1"/>
</dbReference>
<dbReference type="GO" id="GO:0006355">
    <property type="term" value="P:regulation of DNA-templated transcription"/>
    <property type="evidence" value="ECO:0007669"/>
    <property type="project" value="InterPro"/>
</dbReference>
<dbReference type="Pfam" id="PF00512">
    <property type="entry name" value="HisKA"/>
    <property type="match status" value="1"/>
</dbReference>
<dbReference type="EMBL" id="MPRL01000022">
    <property type="protein sequence ID" value="OOZ40561.1"/>
    <property type="molecule type" value="Genomic_DNA"/>
</dbReference>
<evidence type="ECO:0000313" key="23">
    <source>
        <dbReference type="Proteomes" id="UP000191110"/>
    </source>
</evidence>
<dbReference type="InterPro" id="IPR035965">
    <property type="entry name" value="PAS-like_dom_sf"/>
</dbReference>